<dbReference type="AlphaFoldDB" id="A0A5N0V0V7"/>
<dbReference type="FunFam" id="3.40.50.720:FF:000084">
    <property type="entry name" value="Short-chain dehydrogenase reductase"/>
    <property type="match status" value="1"/>
</dbReference>
<dbReference type="PRINTS" id="PR00080">
    <property type="entry name" value="SDRFAMILY"/>
</dbReference>
<dbReference type="Proteomes" id="UP000319769">
    <property type="component" value="Unassembled WGS sequence"/>
</dbReference>
<dbReference type="InterPro" id="IPR036291">
    <property type="entry name" value="NAD(P)-bd_dom_sf"/>
</dbReference>
<reference evidence="3" key="1">
    <citation type="submission" date="2019-09" db="EMBL/GenBank/DDBJ databases">
        <authorList>
            <person name="Teo W.F.A."/>
            <person name="Duangmal K."/>
        </authorList>
    </citation>
    <scope>NUCLEOTIDE SEQUENCE [LARGE SCALE GENOMIC DNA]</scope>
    <source>
        <strain evidence="3">K81G1</strain>
    </source>
</reference>
<protein>
    <submittedName>
        <fullName evidence="3">SDR family oxidoreductase</fullName>
    </submittedName>
</protein>
<evidence type="ECO:0000313" key="3">
    <source>
        <dbReference type="EMBL" id="KAA9157774.1"/>
    </source>
</evidence>
<keyword evidence="2" id="KW-0560">Oxidoreductase</keyword>
<comment type="caution">
    <text evidence="3">The sequence shown here is derived from an EMBL/GenBank/DDBJ whole genome shotgun (WGS) entry which is preliminary data.</text>
</comment>
<gene>
    <name evidence="3" type="ORF">FPZ12_024350</name>
</gene>
<dbReference type="OrthoDB" id="9804774at2"/>
<evidence type="ECO:0000313" key="4">
    <source>
        <dbReference type="Proteomes" id="UP000319769"/>
    </source>
</evidence>
<dbReference type="PRINTS" id="PR00081">
    <property type="entry name" value="GDHRDH"/>
</dbReference>
<dbReference type="PANTHER" id="PTHR24321:SF8">
    <property type="entry name" value="ESTRADIOL 17-BETA-DEHYDROGENASE 8-RELATED"/>
    <property type="match status" value="1"/>
</dbReference>
<dbReference type="NCBIfam" id="NF005559">
    <property type="entry name" value="PRK07231.1"/>
    <property type="match status" value="1"/>
</dbReference>
<dbReference type="RefSeq" id="WP_144749042.1">
    <property type="nucleotide sequence ID" value="NZ_VMNW02000039.1"/>
</dbReference>
<name>A0A5N0V0V7_9PSEU</name>
<accession>A0A5N0V0V7</accession>
<dbReference type="Pfam" id="PF13561">
    <property type="entry name" value="adh_short_C2"/>
    <property type="match status" value="1"/>
</dbReference>
<dbReference type="PROSITE" id="PS00061">
    <property type="entry name" value="ADH_SHORT"/>
    <property type="match status" value="1"/>
</dbReference>
<organism evidence="3 4">
    <name type="scientific">Amycolatopsis acidicola</name>
    <dbReference type="NCBI Taxonomy" id="2596893"/>
    <lineage>
        <taxon>Bacteria</taxon>
        <taxon>Bacillati</taxon>
        <taxon>Actinomycetota</taxon>
        <taxon>Actinomycetes</taxon>
        <taxon>Pseudonocardiales</taxon>
        <taxon>Pseudonocardiaceae</taxon>
        <taxon>Amycolatopsis</taxon>
    </lineage>
</organism>
<sequence length="249" mass="25465">MTELSGKIALVTGGGGGFGRAISARLAGLGAHVAVLDRDPVSGKATVAGIVSAGGQATFHEVDLTDAEAVDAVVAGIVREHGALDIAVNNAGIGGAMAPMADYPLEDWHRVVDVNLNSVFYCLRAQLRVMGSGGSIVNVASIMSTVAMPTISAYVATKHAVLGLTRSAALEYGPQGIRVNAVGPSFSRVGFTADSLADDAHWDSLREQHPLGRTANPEDIAGAVVQLCSGDSSFVTGQLLLVDGGFTLR</sequence>
<dbReference type="PANTHER" id="PTHR24321">
    <property type="entry name" value="DEHYDROGENASES, SHORT CHAIN"/>
    <property type="match status" value="1"/>
</dbReference>
<dbReference type="Gene3D" id="3.40.50.720">
    <property type="entry name" value="NAD(P)-binding Rossmann-like Domain"/>
    <property type="match status" value="1"/>
</dbReference>
<comment type="similarity">
    <text evidence="1">Belongs to the short-chain dehydrogenases/reductases (SDR) family.</text>
</comment>
<evidence type="ECO:0000256" key="1">
    <source>
        <dbReference type="ARBA" id="ARBA00006484"/>
    </source>
</evidence>
<evidence type="ECO:0000256" key="2">
    <source>
        <dbReference type="ARBA" id="ARBA00023002"/>
    </source>
</evidence>
<proteinExistence type="inferred from homology"/>
<dbReference type="GO" id="GO:0016491">
    <property type="term" value="F:oxidoreductase activity"/>
    <property type="evidence" value="ECO:0007669"/>
    <property type="project" value="UniProtKB-KW"/>
</dbReference>
<dbReference type="EMBL" id="VMNW02000039">
    <property type="protein sequence ID" value="KAA9157774.1"/>
    <property type="molecule type" value="Genomic_DNA"/>
</dbReference>
<dbReference type="SUPFAM" id="SSF51735">
    <property type="entry name" value="NAD(P)-binding Rossmann-fold domains"/>
    <property type="match status" value="1"/>
</dbReference>
<dbReference type="InterPro" id="IPR002347">
    <property type="entry name" value="SDR_fam"/>
</dbReference>
<dbReference type="InterPro" id="IPR020904">
    <property type="entry name" value="Sc_DH/Rdtase_CS"/>
</dbReference>
<keyword evidence="4" id="KW-1185">Reference proteome</keyword>